<dbReference type="AlphaFoldDB" id="A0A328VIV5"/>
<comment type="caution">
    <text evidence="1">The sequence shown here is derived from an EMBL/GenBank/DDBJ whole genome shotgun (WGS) entry which is preliminary data.</text>
</comment>
<gene>
    <name evidence="1" type="ORF">A4R35_01645</name>
</gene>
<keyword evidence="2" id="KW-1185">Reference proteome</keyword>
<evidence type="ECO:0000313" key="2">
    <source>
        <dbReference type="Proteomes" id="UP000248706"/>
    </source>
</evidence>
<evidence type="ECO:0000313" key="1">
    <source>
        <dbReference type="EMBL" id="RAQ94215.1"/>
    </source>
</evidence>
<accession>A0A328VIV5</accession>
<proteinExistence type="predicted"/>
<name>A0A328VIV5_9CHLR</name>
<protein>
    <submittedName>
        <fullName evidence="1">Uncharacterized protein</fullName>
    </submittedName>
</protein>
<dbReference type="Proteomes" id="UP000248706">
    <property type="component" value="Unassembled WGS sequence"/>
</dbReference>
<dbReference type="RefSeq" id="WP_112425936.1">
    <property type="nucleotide sequence ID" value="NZ_MCIF01000002.1"/>
</dbReference>
<reference evidence="1 2" key="1">
    <citation type="submission" date="2016-08" db="EMBL/GenBank/DDBJ databases">
        <title>Analysis of Carbohydrate Active Enzymes in Thermogemmatispora T81 Reveals Carbohydrate Degradation Ability.</title>
        <authorList>
            <person name="Tomazini A."/>
            <person name="Lal S."/>
            <person name="Stott M."/>
            <person name="Henrissat B."/>
            <person name="Polikarpov I."/>
            <person name="Sparling R."/>
            <person name="Levin D.B."/>
        </authorList>
    </citation>
    <scope>NUCLEOTIDE SEQUENCE [LARGE SCALE GENOMIC DNA]</scope>
    <source>
        <strain evidence="1 2">T81</strain>
    </source>
</reference>
<dbReference type="EMBL" id="MCIF01000002">
    <property type="protein sequence ID" value="RAQ94215.1"/>
    <property type="molecule type" value="Genomic_DNA"/>
</dbReference>
<organism evidence="1 2">
    <name type="scientific">Thermogemmatispora tikiterensis</name>
    <dbReference type="NCBI Taxonomy" id="1825093"/>
    <lineage>
        <taxon>Bacteria</taxon>
        <taxon>Bacillati</taxon>
        <taxon>Chloroflexota</taxon>
        <taxon>Ktedonobacteria</taxon>
        <taxon>Thermogemmatisporales</taxon>
        <taxon>Thermogemmatisporaceae</taxon>
        <taxon>Thermogemmatispora</taxon>
    </lineage>
</organism>
<dbReference type="OrthoDB" id="8478704at2"/>
<sequence length="65" mass="6935">MRRFFPVLTLVVMAPVIAELLWGSTPISRAASLISQVPMYGAGALLIRDVVRRAGASADGPVCCY</sequence>